<organism evidence="1 2">
    <name type="scientific">Gossypium schwendimanii</name>
    <name type="common">Cotton</name>
    <dbReference type="NCBI Taxonomy" id="34291"/>
    <lineage>
        <taxon>Eukaryota</taxon>
        <taxon>Viridiplantae</taxon>
        <taxon>Streptophyta</taxon>
        <taxon>Embryophyta</taxon>
        <taxon>Tracheophyta</taxon>
        <taxon>Spermatophyta</taxon>
        <taxon>Magnoliopsida</taxon>
        <taxon>eudicotyledons</taxon>
        <taxon>Gunneridae</taxon>
        <taxon>Pentapetalae</taxon>
        <taxon>rosids</taxon>
        <taxon>malvids</taxon>
        <taxon>Malvales</taxon>
        <taxon>Malvaceae</taxon>
        <taxon>Malvoideae</taxon>
        <taxon>Gossypium</taxon>
    </lineage>
</organism>
<dbReference type="EMBL" id="JABFAF010000012">
    <property type="protein sequence ID" value="MBA0872267.1"/>
    <property type="molecule type" value="Genomic_DNA"/>
</dbReference>
<evidence type="ECO:0000313" key="1">
    <source>
        <dbReference type="EMBL" id="MBA0872267.1"/>
    </source>
</evidence>
<proteinExistence type="predicted"/>
<gene>
    <name evidence="1" type="ORF">Goshw_010239</name>
</gene>
<dbReference type="Proteomes" id="UP000593576">
    <property type="component" value="Unassembled WGS sequence"/>
</dbReference>
<evidence type="ECO:0000313" key="2">
    <source>
        <dbReference type="Proteomes" id="UP000593576"/>
    </source>
</evidence>
<dbReference type="AlphaFoldDB" id="A0A7J9MN06"/>
<name>A0A7J9MN06_GOSSC</name>
<keyword evidence="2" id="KW-1185">Reference proteome</keyword>
<reference evidence="1 2" key="1">
    <citation type="journal article" date="2019" name="Genome Biol. Evol.">
        <title>Insights into the evolution of the New World diploid cottons (Gossypium, subgenus Houzingenia) based on genome sequencing.</title>
        <authorList>
            <person name="Grover C.E."/>
            <person name="Arick M.A. 2nd"/>
            <person name="Thrash A."/>
            <person name="Conover J.L."/>
            <person name="Sanders W.S."/>
            <person name="Peterson D.G."/>
            <person name="Frelichowski J.E."/>
            <person name="Scheffler J.A."/>
            <person name="Scheffler B.E."/>
            <person name="Wendel J.F."/>
        </authorList>
    </citation>
    <scope>NUCLEOTIDE SEQUENCE [LARGE SCALE GENOMIC DNA]</scope>
    <source>
        <strain evidence="1">1</strain>
        <tissue evidence="1">Leaf</tissue>
    </source>
</reference>
<comment type="caution">
    <text evidence="1">The sequence shown here is derived from an EMBL/GenBank/DDBJ whole genome shotgun (WGS) entry which is preliminary data.</text>
</comment>
<protein>
    <submittedName>
        <fullName evidence="1">Uncharacterized protein</fullName>
    </submittedName>
</protein>
<accession>A0A7J9MN06</accession>
<sequence>MTPSLELRSHSKRKISNIRRIDFLERYGMYRQIFNMIPQDLVSFK</sequence>